<proteinExistence type="predicted"/>
<dbReference type="InterPro" id="IPR036390">
    <property type="entry name" value="WH_DNA-bd_sf"/>
</dbReference>
<protein>
    <recommendedName>
        <fullName evidence="2">Selenocysteine-specific elongation factor</fullName>
    </recommendedName>
    <alternativeName>
        <fullName evidence="8">SelB translation factor</fullName>
    </alternativeName>
</protein>
<dbReference type="Gene3D" id="2.40.30.10">
    <property type="entry name" value="Translation factors"/>
    <property type="match status" value="1"/>
</dbReference>
<dbReference type="SUPFAM" id="SSF46785">
    <property type="entry name" value="Winged helix' DNA-binding domain"/>
    <property type="match status" value="2"/>
</dbReference>
<dbReference type="EMBL" id="AP018449">
    <property type="protein sequence ID" value="BBB90595.1"/>
    <property type="molecule type" value="Genomic_DNA"/>
</dbReference>
<dbReference type="KEGG" id="mana:MAMMFC1_01249"/>
<dbReference type="InterPro" id="IPR031157">
    <property type="entry name" value="G_TR_CS"/>
</dbReference>
<dbReference type="SUPFAM" id="SSF50465">
    <property type="entry name" value="EF-Tu/eEF-1alpha/eIF2-gamma C-terminal domain"/>
    <property type="match status" value="1"/>
</dbReference>
<keyword evidence="10" id="KW-0251">Elongation factor</keyword>
<dbReference type="CDD" id="cd04171">
    <property type="entry name" value="SelB"/>
    <property type="match status" value="1"/>
</dbReference>
<dbReference type="CDD" id="cd03696">
    <property type="entry name" value="SelB_II"/>
    <property type="match status" value="1"/>
</dbReference>
<evidence type="ECO:0000256" key="6">
    <source>
        <dbReference type="ARBA" id="ARBA00023134"/>
    </source>
</evidence>
<dbReference type="InterPro" id="IPR057335">
    <property type="entry name" value="Beta-barrel_SelB"/>
</dbReference>
<evidence type="ECO:0000256" key="2">
    <source>
        <dbReference type="ARBA" id="ARBA00015953"/>
    </source>
</evidence>
<dbReference type="NCBIfam" id="TIGR00475">
    <property type="entry name" value="selB"/>
    <property type="match status" value="1"/>
</dbReference>
<evidence type="ECO:0000313" key="11">
    <source>
        <dbReference type="Proteomes" id="UP000276437"/>
    </source>
</evidence>
<dbReference type="InterPro" id="IPR004535">
    <property type="entry name" value="Transl_elong_SelB"/>
</dbReference>
<evidence type="ECO:0000256" key="4">
    <source>
        <dbReference type="ARBA" id="ARBA00022741"/>
    </source>
</evidence>
<dbReference type="InterPro" id="IPR005225">
    <property type="entry name" value="Small_GTP-bd"/>
</dbReference>
<dbReference type="Pfam" id="PF03144">
    <property type="entry name" value="GTP_EFTU_D2"/>
    <property type="match status" value="1"/>
</dbReference>
<dbReference type="InterPro" id="IPR015190">
    <property type="entry name" value="Elong_fac_SelB-wing-hlx_typ-2"/>
</dbReference>
<keyword evidence="6" id="KW-0342">GTP-binding</keyword>
<name>A0A348AHP7_9FIRM</name>
<dbReference type="Gene3D" id="1.10.10.10">
    <property type="entry name" value="Winged helix-like DNA-binding domain superfamily/Winged helix DNA-binding domain"/>
    <property type="match status" value="1"/>
</dbReference>
<dbReference type="PROSITE" id="PS51722">
    <property type="entry name" value="G_TR_2"/>
    <property type="match status" value="1"/>
</dbReference>
<keyword evidence="5" id="KW-0648">Protein biosynthesis</keyword>
<dbReference type="SUPFAM" id="SSF52540">
    <property type="entry name" value="P-loop containing nucleoside triphosphate hydrolases"/>
    <property type="match status" value="1"/>
</dbReference>
<dbReference type="GO" id="GO:0001514">
    <property type="term" value="P:selenocysteine incorporation"/>
    <property type="evidence" value="ECO:0007669"/>
    <property type="project" value="InterPro"/>
</dbReference>
<evidence type="ECO:0000256" key="8">
    <source>
        <dbReference type="ARBA" id="ARBA00031615"/>
    </source>
</evidence>
<dbReference type="InterPro" id="IPR009000">
    <property type="entry name" value="Transl_B-barrel_sf"/>
</dbReference>
<dbReference type="NCBIfam" id="TIGR00231">
    <property type="entry name" value="small_GTP"/>
    <property type="match status" value="1"/>
</dbReference>
<dbReference type="Pfam" id="PF25461">
    <property type="entry name" value="Beta-barrel_SelB"/>
    <property type="match status" value="1"/>
</dbReference>
<dbReference type="PRINTS" id="PR00315">
    <property type="entry name" value="ELONGATNFCT"/>
</dbReference>
<dbReference type="InterPro" id="IPR036388">
    <property type="entry name" value="WH-like_DNA-bd_sf"/>
</dbReference>
<dbReference type="GO" id="GO:0005525">
    <property type="term" value="F:GTP binding"/>
    <property type="evidence" value="ECO:0007669"/>
    <property type="project" value="UniProtKB-KW"/>
</dbReference>
<evidence type="ECO:0000256" key="3">
    <source>
        <dbReference type="ARBA" id="ARBA00022490"/>
    </source>
</evidence>
<dbReference type="Proteomes" id="UP000276437">
    <property type="component" value="Chromosome"/>
</dbReference>
<dbReference type="PANTHER" id="PTHR43721:SF22">
    <property type="entry name" value="ELONGATION FACTOR TU, MITOCHONDRIAL"/>
    <property type="match status" value="1"/>
</dbReference>
<feature type="domain" description="Tr-type G" evidence="9">
    <location>
        <begin position="1"/>
        <end position="173"/>
    </location>
</feature>
<keyword evidence="11" id="KW-1185">Reference proteome</keyword>
<evidence type="ECO:0000256" key="7">
    <source>
        <dbReference type="ARBA" id="ARBA00025526"/>
    </source>
</evidence>
<dbReference type="Gene3D" id="1.10.10.2770">
    <property type="match status" value="1"/>
</dbReference>
<dbReference type="InterPro" id="IPR050055">
    <property type="entry name" value="EF-Tu_GTPase"/>
</dbReference>
<organism evidence="10 11">
    <name type="scientific">Methylomusa anaerophila</name>
    <dbReference type="NCBI Taxonomy" id="1930071"/>
    <lineage>
        <taxon>Bacteria</taxon>
        <taxon>Bacillati</taxon>
        <taxon>Bacillota</taxon>
        <taxon>Negativicutes</taxon>
        <taxon>Selenomonadales</taxon>
        <taxon>Sporomusaceae</taxon>
        <taxon>Methylomusa</taxon>
    </lineage>
</organism>
<evidence type="ECO:0000256" key="1">
    <source>
        <dbReference type="ARBA" id="ARBA00004496"/>
    </source>
</evidence>
<gene>
    <name evidence="10" type="primary">selB</name>
    <name evidence="10" type="ORF">MAMMFC1_01249</name>
</gene>
<dbReference type="RefSeq" id="WP_126307398.1">
    <property type="nucleotide sequence ID" value="NZ_AP018449.1"/>
</dbReference>
<dbReference type="GO" id="GO:0003746">
    <property type="term" value="F:translation elongation factor activity"/>
    <property type="evidence" value="ECO:0007669"/>
    <property type="project" value="UniProtKB-KW"/>
</dbReference>
<dbReference type="InterPro" id="IPR027417">
    <property type="entry name" value="P-loop_NTPase"/>
</dbReference>
<comment type="function">
    <text evidence="7">Translation factor necessary for the incorporation of selenocysteine into proteins. It probably replaces EF-Tu for the insertion of selenocysteine directed by the UGA codon. SelB binds GTP and GDP.</text>
</comment>
<sequence>MKYMIIGTAGHVDHGKSAIIKALTGTDTDRLKEEKLRGISIDLGFASLNLGDDMIAGIVDVPGHERFLKNMLAGSGGIDLVMLVIAADEGIMPQTREHLAMLQLLGIRQGVVVINKIDKVDEEWLELIESETRGFLAGTFLEAAKYIHVSAITGAGLDTLKNTLAQLAKTVPARNGSAPFRLWIDRVFTVKGYGVVVTGSVLSGSAKSGDTMILYPAGKLVRVRGFESHGRKTEVIYAGQRAAINISGVDMEEIFRGMALSSPERGEISNLWDITVEWLQEVASGTRVRLHLGTGEFLGRVYQYKDTSNKYMRLILEAPLAASLGDKGILRLYSPQYLLGGATLLAPGKASRKFGPELAELEQAIAAGNTEGMIWGRLAGAHKIQGVEDIRRQAGYLTDITVAAAVAGLEKDEKLVNLKEGYIARPVLEQMTKQMLAVLKEYHRSQPDRGGMGKDILRQKLKLDEKTFERLLEYWHAHSGIIMTGGDIALAAHAAKHGDWKQDLTAKAEAALAGIGLTDIDILLLGEKLALPFEKAKAAHEILTRAGILIKVGDMFVYRKTIQYIAQLIQKHFQVYSTLSVAELRDMLNTSRKVAVPLMEYFDMHKYTIRDGDLRHATRKILDLSE</sequence>
<dbReference type="InterPro" id="IPR009001">
    <property type="entry name" value="Transl_elong_EF1A/Init_IF2_C"/>
</dbReference>
<dbReference type="GO" id="GO:0005829">
    <property type="term" value="C:cytosol"/>
    <property type="evidence" value="ECO:0007669"/>
    <property type="project" value="TreeGrafter"/>
</dbReference>
<dbReference type="GO" id="GO:0003924">
    <property type="term" value="F:GTPase activity"/>
    <property type="evidence" value="ECO:0007669"/>
    <property type="project" value="InterPro"/>
</dbReference>
<dbReference type="OrthoDB" id="9804504at2"/>
<dbReference type="PROSITE" id="PS00301">
    <property type="entry name" value="G_TR_1"/>
    <property type="match status" value="1"/>
</dbReference>
<dbReference type="PANTHER" id="PTHR43721">
    <property type="entry name" value="ELONGATION FACTOR TU-RELATED"/>
    <property type="match status" value="1"/>
</dbReference>
<dbReference type="InterPro" id="IPR004161">
    <property type="entry name" value="EFTu-like_2"/>
</dbReference>
<evidence type="ECO:0000313" key="10">
    <source>
        <dbReference type="EMBL" id="BBB90595.1"/>
    </source>
</evidence>
<evidence type="ECO:0000256" key="5">
    <source>
        <dbReference type="ARBA" id="ARBA00022917"/>
    </source>
</evidence>
<reference evidence="10 11" key="1">
    <citation type="journal article" date="2018" name="Int. J. Syst. Evol. Microbiol.">
        <title>Methylomusa anaerophila gen. nov., sp. nov., an anaerobic methanol-utilizing bacterium isolated from a microbial fuel cell.</title>
        <authorList>
            <person name="Amano N."/>
            <person name="Yamamuro A."/>
            <person name="Miyahara M."/>
            <person name="Kouzuma A."/>
            <person name="Abe T."/>
            <person name="Watanabe K."/>
        </authorList>
    </citation>
    <scope>NUCLEOTIDE SEQUENCE [LARGE SCALE GENOMIC DNA]</scope>
    <source>
        <strain evidence="10 11">MMFC1</strain>
    </source>
</reference>
<comment type="subcellular location">
    <subcellularLocation>
        <location evidence="1">Cytoplasm</location>
    </subcellularLocation>
</comment>
<dbReference type="SUPFAM" id="SSF50447">
    <property type="entry name" value="Translation proteins"/>
    <property type="match status" value="1"/>
</dbReference>
<dbReference type="InterPro" id="IPR000795">
    <property type="entry name" value="T_Tr_GTP-bd_dom"/>
</dbReference>
<dbReference type="Pfam" id="PF09106">
    <property type="entry name" value="WHD_2nd_SelB"/>
    <property type="match status" value="1"/>
</dbReference>
<dbReference type="Pfam" id="PF00009">
    <property type="entry name" value="GTP_EFTU"/>
    <property type="match status" value="1"/>
</dbReference>
<keyword evidence="4" id="KW-0547">Nucleotide-binding</keyword>
<dbReference type="GO" id="GO:0003723">
    <property type="term" value="F:RNA binding"/>
    <property type="evidence" value="ECO:0007669"/>
    <property type="project" value="InterPro"/>
</dbReference>
<dbReference type="Pfam" id="PF09107">
    <property type="entry name" value="WHD_3rd_SelB"/>
    <property type="match status" value="1"/>
</dbReference>
<dbReference type="Gene3D" id="3.40.50.300">
    <property type="entry name" value="P-loop containing nucleotide triphosphate hydrolases"/>
    <property type="match status" value="1"/>
</dbReference>
<dbReference type="AlphaFoldDB" id="A0A348AHP7"/>
<keyword evidence="3" id="KW-0963">Cytoplasm</keyword>
<evidence type="ECO:0000259" key="9">
    <source>
        <dbReference type="PROSITE" id="PS51722"/>
    </source>
</evidence>
<dbReference type="InterPro" id="IPR015191">
    <property type="entry name" value="SelB_WHD4"/>
</dbReference>
<accession>A0A348AHP7</accession>